<protein>
    <recommendedName>
        <fullName evidence="4">Zn(2)-C6 fungal-type domain-containing protein</fullName>
    </recommendedName>
</protein>
<dbReference type="HOGENOM" id="CLU_006019_0_0_1"/>
<evidence type="ECO:0000256" key="2">
    <source>
        <dbReference type="ARBA" id="ARBA00023242"/>
    </source>
</evidence>
<dbReference type="InterPro" id="IPR007219">
    <property type="entry name" value="XnlR_reg_dom"/>
</dbReference>
<dbReference type="CDD" id="cd00067">
    <property type="entry name" value="GAL4"/>
    <property type="match status" value="1"/>
</dbReference>
<reference evidence="6" key="2">
    <citation type="submission" date="2015-01" db="EMBL/GenBank/DDBJ databases">
        <title>Evolutionary Origins and Diversification of the Mycorrhizal Mutualists.</title>
        <authorList>
            <consortium name="DOE Joint Genome Institute"/>
            <consortium name="Mycorrhizal Genomics Consortium"/>
            <person name="Kohler A."/>
            <person name="Kuo A."/>
            <person name="Nagy L.G."/>
            <person name="Floudas D."/>
            <person name="Copeland A."/>
            <person name="Barry K.W."/>
            <person name="Cichocki N."/>
            <person name="Veneault-Fourrey C."/>
            <person name="LaButti K."/>
            <person name="Lindquist E.A."/>
            <person name="Lipzen A."/>
            <person name="Lundell T."/>
            <person name="Morin E."/>
            <person name="Murat C."/>
            <person name="Riley R."/>
            <person name="Ohm R."/>
            <person name="Sun H."/>
            <person name="Tunlid A."/>
            <person name="Henrissat B."/>
            <person name="Grigoriev I.V."/>
            <person name="Hibbett D.S."/>
            <person name="Martin F."/>
        </authorList>
    </citation>
    <scope>NUCLEOTIDE SEQUENCE [LARGE SCALE GENOMIC DNA]</scope>
    <source>
        <strain evidence="6">h7</strain>
    </source>
</reference>
<dbReference type="GO" id="GO:0008270">
    <property type="term" value="F:zinc ion binding"/>
    <property type="evidence" value="ECO:0007669"/>
    <property type="project" value="InterPro"/>
</dbReference>
<dbReference type="SMART" id="SM00066">
    <property type="entry name" value="GAL4"/>
    <property type="match status" value="1"/>
</dbReference>
<dbReference type="SUPFAM" id="SSF57701">
    <property type="entry name" value="Zn2/Cys6 DNA-binding domain"/>
    <property type="match status" value="1"/>
</dbReference>
<feature type="region of interest" description="Disordered" evidence="3">
    <location>
        <begin position="82"/>
        <end position="115"/>
    </location>
</feature>
<feature type="compositionally biased region" description="Polar residues" evidence="3">
    <location>
        <begin position="143"/>
        <end position="152"/>
    </location>
</feature>
<dbReference type="GO" id="GO:0003677">
    <property type="term" value="F:DNA binding"/>
    <property type="evidence" value="ECO:0007669"/>
    <property type="project" value="InterPro"/>
</dbReference>
<feature type="compositionally biased region" description="Basic and acidic residues" evidence="3">
    <location>
        <begin position="131"/>
        <end position="141"/>
    </location>
</feature>
<feature type="compositionally biased region" description="Polar residues" evidence="3">
    <location>
        <begin position="104"/>
        <end position="115"/>
    </location>
</feature>
<feature type="domain" description="Zn(2)-C6 fungal-type" evidence="4">
    <location>
        <begin position="14"/>
        <end position="47"/>
    </location>
</feature>
<dbReference type="SMART" id="SM00906">
    <property type="entry name" value="Fungal_trans"/>
    <property type="match status" value="1"/>
</dbReference>
<dbReference type="PROSITE" id="PS00463">
    <property type="entry name" value="ZN2_CY6_FUNGAL_1"/>
    <property type="match status" value="1"/>
</dbReference>
<organism evidence="5 6">
    <name type="scientific">Hebeloma cylindrosporum</name>
    <dbReference type="NCBI Taxonomy" id="76867"/>
    <lineage>
        <taxon>Eukaryota</taxon>
        <taxon>Fungi</taxon>
        <taxon>Dikarya</taxon>
        <taxon>Basidiomycota</taxon>
        <taxon>Agaricomycotina</taxon>
        <taxon>Agaricomycetes</taxon>
        <taxon>Agaricomycetidae</taxon>
        <taxon>Agaricales</taxon>
        <taxon>Agaricineae</taxon>
        <taxon>Hymenogastraceae</taxon>
        <taxon>Hebeloma</taxon>
    </lineage>
</organism>
<sequence length="735" mass="83674">MLPSNSRRRKKDRACDACRRRKIKCDGPWMLGNLCTNCLHTRKPCTYVETSKPRGPPKAYVTGLEDRLEALEALLEQIRPNTDFSDELGPPVKRGSWKSDSDPSKASSFKSANQKSLASTVLPPVLIPFEKHTHDPAKDTHVVSPTSRSTHLSFRPRPRPKRSRTDFDATLSSSEEDYSTGTSSSSSDTDEMVITSLKGRERIGLRASEADDAQEYNNIRFHGRSSTAGLVETTRQFKHLHMRETLSPTQLESTIPISPDNKTVAQTRRPEFWRTPHWELKYEGARTDSNEVLEGFLQYFPPPNVAETLIDLYFLHSNIIFPLLHRPTFTRQWKQGLHRRNIWFACVCALIFAVASRWCEDERVLPTGDTKEVDWKLAGGRYFEIGVEIHRVRRNLLHPASLFEVQTFTLIGMYLRGSSALPTAWLAISAGMRKAMDVGAHRKRVYGTKPSINDELWKRAFWHLVVFDRLGGASLGRPCGITEEDFDLELPLEVDDDYWEAGDPFKQPPDLPSLITAFNQFIKLTQIMAFTLRTLYALDKSKIFRGMVPIERDNIVKNLSVALADWLKNVPEHLRWSNNMTDQVYSSQSSTLFSTFYLTQMLVYRPLIPSAYPAPPAEPTSPQDCSLIQPAFDPAIVICMEAAKSCANMVEFQLHQGLRHYHPPNIINVSYLCAGIFLLVGWNLKVQEKDFRNKGTQDLKPPLAQRIEENIAQAKIFIRALEALKPRWEVVDSML</sequence>
<evidence type="ECO:0000256" key="1">
    <source>
        <dbReference type="ARBA" id="ARBA00022723"/>
    </source>
</evidence>
<dbReference type="PROSITE" id="PS50048">
    <property type="entry name" value="ZN2_CY6_FUNGAL_2"/>
    <property type="match status" value="1"/>
</dbReference>
<dbReference type="InterPro" id="IPR001138">
    <property type="entry name" value="Zn2Cys6_DnaBD"/>
</dbReference>
<dbReference type="InterPro" id="IPR050987">
    <property type="entry name" value="AtrR-like"/>
</dbReference>
<keyword evidence="2" id="KW-0539">Nucleus</keyword>
<name>A0A0C3BTT2_HEBCY</name>
<dbReference type="EMBL" id="KN831783">
    <property type="protein sequence ID" value="KIM40075.1"/>
    <property type="molecule type" value="Genomic_DNA"/>
</dbReference>
<keyword evidence="1" id="KW-0479">Metal-binding</keyword>
<dbReference type="GO" id="GO:0006351">
    <property type="term" value="P:DNA-templated transcription"/>
    <property type="evidence" value="ECO:0007669"/>
    <property type="project" value="InterPro"/>
</dbReference>
<feature type="region of interest" description="Disordered" evidence="3">
    <location>
        <begin position="131"/>
        <end position="191"/>
    </location>
</feature>
<dbReference type="PANTHER" id="PTHR46910:SF38">
    <property type="entry name" value="ZN(2)-C6 FUNGAL-TYPE DOMAIN-CONTAINING PROTEIN"/>
    <property type="match status" value="1"/>
</dbReference>
<dbReference type="InterPro" id="IPR036864">
    <property type="entry name" value="Zn2-C6_fun-type_DNA-bd_sf"/>
</dbReference>
<dbReference type="Pfam" id="PF00172">
    <property type="entry name" value="Zn_clus"/>
    <property type="match status" value="1"/>
</dbReference>
<dbReference type="PANTHER" id="PTHR46910">
    <property type="entry name" value="TRANSCRIPTION FACTOR PDR1"/>
    <property type="match status" value="1"/>
</dbReference>
<dbReference type="Pfam" id="PF04082">
    <property type="entry name" value="Fungal_trans"/>
    <property type="match status" value="1"/>
</dbReference>
<dbReference type="CDD" id="cd12148">
    <property type="entry name" value="fungal_TF_MHR"/>
    <property type="match status" value="1"/>
</dbReference>
<dbReference type="AlphaFoldDB" id="A0A0C3BTT2"/>
<evidence type="ECO:0000256" key="3">
    <source>
        <dbReference type="SAM" id="MobiDB-lite"/>
    </source>
</evidence>
<proteinExistence type="predicted"/>
<dbReference type="OrthoDB" id="4456959at2759"/>
<evidence type="ECO:0000313" key="5">
    <source>
        <dbReference type="EMBL" id="KIM40075.1"/>
    </source>
</evidence>
<evidence type="ECO:0000259" key="4">
    <source>
        <dbReference type="PROSITE" id="PS50048"/>
    </source>
</evidence>
<accession>A0A0C3BTT2</accession>
<dbReference type="Gene3D" id="4.10.240.10">
    <property type="entry name" value="Zn(2)-C6 fungal-type DNA-binding domain"/>
    <property type="match status" value="1"/>
</dbReference>
<evidence type="ECO:0000313" key="6">
    <source>
        <dbReference type="Proteomes" id="UP000053424"/>
    </source>
</evidence>
<reference evidence="5 6" key="1">
    <citation type="submission" date="2014-04" db="EMBL/GenBank/DDBJ databases">
        <authorList>
            <consortium name="DOE Joint Genome Institute"/>
            <person name="Kuo A."/>
            <person name="Gay G."/>
            <person name="Dore J."/>
            <person name="Kohler A."/>
            <person name="Nagy L.G."/>
            <person name="Floudas D."/>
            <person name="Copeland A."/>
            <person name="Barry K.W."/>
            <person name="Cichocki N."/>
            <person name="Veneault-Fourrey C."/>
            <person name="LaButti K."/>
            <person name="Lindquist E.A."/>
            <person name="Lipzen A."/>
            <person name="Lundell T."/>
            <person name="Morin E."/>
            <person name="Murat C."/>
            <person name="Sun H."/>
            <person name="Tunlid A."/>
            <person name="Henrissat B."/>
            <person name="Grigoriev I.V."/>
            <person name="Hibbett D.S."/>
            <person name="Martin F."/>
            <person name="Nordberg H.P."/>
            <person name="Cantor M.N."/>
            <person name="Hua S.X."/>
        </authorList>
    </citation>
    <scope>NUCLEOTIDE SEQUENCE [LARGE SCALE GENOMIC DNA]</scope>
    <source>
        <strain evidence="6">h7</strain>
    </source>
</reference>
<gene>
    <name evidence="5" type="ORF">M413DRAFT_73918</name>
</gene>
<dbReference type="Proteomes" id="UP000053424">
    <property type="component" value="Unassembled WGS sequence"/>
</dbReference>
<keyword evidence="6" id="KW-1185">Reference proteome</keyword>
<dbReference type="GO" id="GO:0000981">
    <property type="term" value="F:DNA-binding transcription factor activity, RNA polymerase II-specific"/>
    <property type="evidence" value="ECO:0007669"/>
    <property type="project" value="InterPro"/>
</dbReference>